<dbReference type="Gramene" id="TraesROB_scaffold_065674_01G000200.1">
    <property type="protein sequence ID" value="TraesROB_scaffold_065674_01G000200.1"/>
    <property type="gene ID" value="TraesROB_scaffold_065674_01G000200"/>
</dbReference>
<dbReference type="RefSeq" id="XP_044422106.1">
    <property type="nucleotide sequence ID" value="XM_044566171.1"/>
</dbReference>
<organism evidence="3">
    <name type="scientific">Triticum aestivum</name>
    <name type="common">Wheat</name>
    <dbReference type="NCBI Taxonomy" id="4565"/>
    <lineage>
        <taxon>Eukaryota</taxon>
        <taxon>Viridiplantae</taxon>
        <taxon>Streptophyta</taxon>
        <taxon>Embryophyta</taxon>
        <taxon>Tracheophyta</taxon>
        <taxon>Spermatophyta</taxon>
        <taxon>Magnoliopsida</taxon>
        <taxon>Liliopsida</taxon>
        <taxon>Poales</taxon>
        <taxon>Poaceae</taxon>
        <taxon>BOP clade</taxon>
        <taxon>Pooideae</taxon>
        <taxon>Triticodae</taxon>
        <taxon>Triticeae</taxon>
        <taxon>Triticinae</taxon>
        <taxon>Triticum</taxon>
    </lineage>
</organism>
<feature type="compositionally biased region" description="Basic residues" evidence="1">
    <location>
        <begin position="1"/>
        <end position="33"/>
    </location>
</feature>
<feature type="transmembrane region" description="Helical" evidence="2">
    <location>
        <begin position="77"/>
        <end position="99"/>
    </location>
</feature>
<dbReference type="EnsemblPlants" id="TraesCS7A02G523500.1">
    <property type="protein sequence ID" value="TraesCS7A02G523500.1"/>
    <property type="gene ID" value="TraesCS7A02G523500"/>
</dbReference>
<dbReference type="Gramene" id="TraesCS7A02G523500.1">
    <property type="protein sequence ID" value="TraesCS7A02G523500.1"/>
    <property type="gene ID" value="TraesCS7A02G523500"/>
</dbReference>
<dbReference type="Gramene" id="TraesSYM7A03G03976210.1">
    <property type="protein sequence ID" value="TraesSYM7A03G03976210.1"/>
    <property type="gene ID" value="TraesSYM7A03G03976210"/>
</dbReference>
<gene>
    <name evidence="3" type="primary">LOC123146910</name>
</gene>
<sequence>MTHGHHHHHHHHGGGHHHHGHHHHHHHGHHHHHNDSQQAPALPGFPVPYSYLPTTVGAPLLQSRPKPDCSDSDSEGGLYNCTLVACLILAVVCILVYMFG</sequence>
<proteinExistence type="predicted"/>
<dbReference type="SMR" id="A0A3B6RP54"/>
<dbReference type="Gramene" id="TraesCAD_scaffold_015857_01G000300.1">
    <property type="protein sequence ID" value="TraesCAD_scaffold_015857_01G000300.1"/>
    <property type="gene ID" value="TraesCAD_scaffold_015857_01G000300"/>
</dbReference>
<reference evidence="3" key="2">
    <citation type="submission" date="2018-10" db="UniProtKB">
        <authorList>
            <consortium name="EnsemblPlants"/>
        </authorList>
    </citation>
    <scope>IDENTIFICATION</scope>
</reference>
<dbReference type="OMA" id="CILVYMF"/>
<keyword evidence="2" id="KW-1133">Transmembrane helix</keyword>
<dbReference type="Gramene" id="TraesWEE_scaffold_013431_01G000300.1">
    <property type="protein sequence ID" value="TraesWEE_scaffold_013431_01G000300.1"/>
    <property type="gene ID" value="TraesWEE_scaffold_013431_01G000300"/>
</dbReference>
<dbReference type="Gramene" id="TraesMAC7A03G04019620.1">
    <property type="protein sequence ID" value="TraesMAC7A03G04019620.1"/>
    <property type="gene ID" value="TraesMAC7A03G04019620"/>
</dbReference>
<dbReference type="Gramene" id="TraesRN7A0101264400.1">
    <property type="protein sequence ID" value="TraesRN7A0101264400.1"/>
    <property type="gene ID" value="TraesRN7A0101264400"/>
</dbReference>
<protein>
    <submittedName>
        <fullName evidence="3">Uncharacterized protein</fullName>
    </submittedName>
</protein>
<evidence type="ECO:0000313" key="3">
    <source>
        <dbReference type="EnsemblPlants" id="TraesCS7A02G523500.1"/>
    </source>
</evidence>
<reference evidence="3" key="1">
    <citation type="submission" date="2018-08" db="EMBL/GenBank/DDBJ databases">
        <authorList>
            <person name="Rossello M."/>
        </authorList>
    </citation>
    <scope>NUCLEOTIDE SEQUENCE [LARGE SCALE GENOMIC DNA]</scope>
    <source>
        <strain evidence="3">cv. Chinese Spring</strain>
    </source>
</reference>
<dbReference type="Gramene" id="TraesCLE_scaffold_009064_01G000200.1">
    <property type="protein sequence ID" value="TraesCLE_scaffold_009064_01G000200.1"/>
    <property type="gene ID" value="TraesCLE_scaffold_009064_01G000200"/>
</dbReference>
<keyword evidence="2" id="KW-0812">Transmembrane</keyword>
<evidence type="ECO:0000256" key="1">
    <source>
        <dbReference type="SAM" id="MobiDB-lite"/>
    </source>
</evidence>
<evidence type="ECO:0000256" key="2">
    <source>
        <dbReference type="SAM" id="Phobius"/>
    </source>
</evidence>
<dbReference type="Gramene" id="TraesJAG7A03G04003880.1">
    <property type="protein sequence ID" value="TraesJAG7A03G04003880.1"/>
    <property type="gene ID" value="TraesJAG7A03G04003880"/>
</dbReference>
<dbReference type="Gramene" id="TraesCS7A03G1271700.1">
    <property type="protein sequence ID" value="TraesCS7A03G1271700.1.CDS"/>
    <property type="gene ID" value="TraesCS7A03G1271700"/>
</dbReference>
<dbReference type="Gramene" id="TraesJUL7A03G04059070.1">
    <property type="protein sequence ID" value="TraesJUL7A03G04059070.1"/>
    <property type="gene ID" value="TraesJUL7A03G04059070"/>
</dbReference>
<dbReference type="AlphaFoldDB" id="A0A3B6RP54"/>
<keyword evidence="2" id="KW-0472">Membrane</keyword>
<dbReference type="Proteomes" id="UP000019116">
    <property type="component" value="Chromosome 7A"/>
</dbReference>
<dbReference type="Gramene" id="TraesLDM7A03G04025500.1">
    <property type="protein sequence ID" value="TraesLDM7A03G04025500.1"/>
    <property type="gene ID" value="TraesLDM7A03G04025500"/>
</dbReference>
<dbReference type="Gramene" id="TraesARI7A03G03997410.1">
    <property type="protein sequence ID" value="TraesARI7A03G03997410.1"/>
    <property type="gene ID" value="TraesARI7A03G03997410"/>
</dbReference>
<feature type="region of interest" description="Disordered" evidence="1">
    <location>
        <begin position="1"/>
        <end position="47"/>
    </location>
</feature>
<accession>A0A3B6RP54</accession>
<keyword evidence="4" id="KW-1185">Reference proteome</keyword>
<evidence type="ECO:0000313" key="4">
    <source>
        <dbReference type="Proteomes" id="UP000019116"/>
    </source>
</evidence>
<dbReference type="Gramene" id="TraesLAC7A03G03975640.1">
    <property type="protein sequence ID" value="TraesLAC7A03G03975640.1"/>
    <property type="gene ID" value="TraesLAC7A03G03975640"/>
</dbReference>
<dbReference type="GeneID" id="123146910"/>
<name>A0A3B6RP54_WHEAT</name>